<protein>
    <submittedName>
        <fullName evidence="1">Uncharacterized protein</fullName>
    </submittedName>
</protein>
<dbReference type="Proteomes" id="UP001227268">
    <property type="component" value="Unassembled WGS sequence"/>
</dbReference>
<sequence>MAVTQHDPFWFRGARTSILEGFIAVAEHLASCHNYGSLASLNAVSKCFHRETLPLLYRKVAWEGDAKYWVQHGGKVPVGWVYTQTLILREKSLPLLETYEKSILGDDEKQPKGTANRDELHSLFPNLMLIVLRGDPEEVVLGMRESSSASGYVPRSLLPRTEIQQVCKIKIIKSVSFSQLLYDIVSWPSIRSTSIFGLQLGRYQGLARRAHDKIQDISFGRSGSLWGFDKRGGFDLQKGYYTKSGHAKRDVELQSASIKMSRGAMLGIFLDETLDAWFNCGCALPPSGFVIVMFKNTSLTYKDLESSLNTLVDSYMDSQEEYARKPVELAGDSQSDQKLSSTQHELRSQHAGFTIIRKCRVDMKHLDRTIPEPADQSELTGSIVFEKTVDASYPNLRTLTVEISRHNRSAYAKEVLFHRSYKPDSFQR</sequence>
<reference evidence="1" key="1">
    <citation type="submission" date="2023-04" db="EMBL/GenBank/DDBJ databases">
        <title>Draft Genome sequencing of Naganishia species isolated from polar environments using Oxford Nanopore Technology.</title>
        <authorList>
            <person name="Leo P."/>
            <person name="Venkateswaran K."/>
        </authorList>
    </citation>
    <scope>NUCLEOTIDE SEQUENCE</scope>
    <source>
        <strain evidence="1">MNA-CCFEE 5423</strain>
    </source>
</reference>
<comment type="caution">
    <text evidence="1">The sequence shown here is derived from an EMBL/GenBank/DDBJ whole genome shotgun (WGS) entry which is preliminary data.</text>
</comment>
<keyword evidence="2" id="KW-1185">Reference proteome</keyword>
<accession>A0ACC2V2E6</accession>
<evidence type="ECO:0000313" key="1">
    <source>
        <dbReference type="EMBL" id="KAJ9092792.1"/>
    </source>
</evidence>
<gene>
    <name evidence="1" type="ORF">QFC21_006667</name>
</gene>
<evidence type="ECO:0000313" key="2">
    <source>
        <dbReference type="Proteomes" id="UP001227268"/>
    </source>
</evidence>
<proteinExistence type="predicted"/>
<organism evidence="1 2">
    <name type="scientific">Naganishia friedmannii</name>
    <dbReference type="NCBI Taxonomy" id="89922"/>
    <lineage>
        <taxon>Eukaryota</taxon>
        <taxon>Fungi</taxon>
        <taxon>Dikarya</taxon>
        <taxon>Basidiomycota</taxon>
        <taxon>Agaricomycotina</taxon>
        <taxon>Tremellomycetes</taxon>
        <taxon>Filobasidiales</taxon>
        <taxon>Filobasidiaceae</taxon>
        <taxon>Naganishia</taxon>
    </lineage>
</organism>
<dbReference type="EMBL" id="JASBWT010000035">
    <property type="protein sequence ID" value="KAJ9092792.1"/>
    <property type="molecule type" value="Genomic_DNA"/>
</dbReference>
<name>A0ACC2V2E6_9TREE</name>